<protein>
    <submittedName>
        <fullName evidence="1">Uncharacterized protein</fullName>
    </submittedName>
</protein>
<evidence type="ECO:0000313" key="2">
    <source>
        <dbReference type="Proteomes" id="UP000567293"/>
    </source>
</evidence>
<accession>A0A7V8NSQ9</accession>
<proteinExistence type="predicted"/>
<sequence>MGAYGGEPAGQSVVEGGAIPYQAWALEKKKQNFAKRTAADVGDDQKWHELGDPEFKCYMPGVPRATYLPFPFRIVQGSSPYILVAYEFTSATRTIRIGWKGEAPTPSWMGWSRGSWDGDTLVVDVSGFREETWFDRAGDFHSDALHVVERYTPASPYHLMYEATIEDPKVFTRPWKISFPLYRRMEKNVQLLEYKCVPFTEELLFGRYTKQATK</sequence>
<dbReference type="EMBL" id="JACDQQ010001695">
    <property type="protein sequence ID" value="MBA0086829.1"/>
    <property type="molecule type" value="Genomic_DNA"/>
</dbReference>
<reference evidence="1" key="1">
    <citation type="submission" date="2020-06" db="EMBL/GenBank/DDBJ databases">
        <title>Legume-microbial interactions unlock mineral nutrients during tropical forest succession.</title>
        <authorList>
            <person name="Epihov D.Z."/>
        </authorList>
    </citation>
    <scope>NUCLEOTIDE SEQUENCE [LARGE SCALE GENOMIC DNA]</scope>
    <source>
        <strain evidence="1">Pan2503</strain>
    </source>
</reference>
<name>A0A7V8NSQ9_9BACT</name>
<gene>
    <name evidence="1" type="ORF">HRJ53_17750</name>
</gene>
<keyword evidence="2" id="KW-1185">Reference proteome</keyword>
<organism evidence="1 2">
    <name type="scientific">Candidatus Acidiferrum panamense</name>
    <dbReference type="NCBI Taxonomy" id="2741543"/>
    <lineage>
        <taxon>Bacteria</taxon>
        <taxon>Pseudomonadati</taxon>
        <taxon>Acidobacteriota</taxon>
        <taxon>Terriglobia</taxon>
        <taxon>Candidatus Acidiferrales</taxon>
        <taxon>Candidatus Acidiferrum</taxon>
    </lineage>
</organism>
<evidence type="ECO:0000313" key="1">
    <source>
        <dbReference type="EMBL" id="MBA0086829.1"/>
    </source>
</evidence>
<dbReference type="Proteomes" id="UP000567293">
    <property type="component" value="Unassembled WGS sequence"/>
</dbReference>
<dbReference type="AlphaFoldDB" id="A0A7V8NSQ9"/>
<comment type="caution">
    <text evidence="1">The sequence shown here is derived from an EMBL/GenBank/DDBJ whole genome shotgun (WGS) entry which is preliminary data.</text>
</comment>